<protein>
    <submittedName>
        <fullName evidence="1">Uncharacterized protein</fullName>
    </submittedName>
</protein>
<sequence>MTLMYFYVFPMLLGRTYDIKTDSPGVDILPLEVIDSASVILRLYTDSQFRLLSDTLEARDLFGCVW</sequence>
<name>A0A2L2Z3Z1_PARTP</name>
<dbReference type="AlphaFoldDB" id="A0A2L2Z3Z1"/>
<accession>A0A2L2Z3Z1</accession>
<reference evidence="1" key="1">
    <citation type="journal article" date="2016" name="Mol. Ecol. Resour.">
        <title>Evaluation of the impact of RNA preservation methods of spiders for de novo transcriptome assembly.</title>
        <authorList>
            <person name="Kono N."/>
            <person name="Nakamura H."/>
            <person name="Ito Y."/>
            <person name="Tomita M."/>
            <person name="Arakawa K."/>
        </authorList>
    </citation>
    <scope>NUCLEOTIDE SEQUENCE</scope>
    <source>
        <tissue evidence="1">Whole body</tissue>
    </source>
</reference>
<proteinExistence type="evidence at transcript level"/>
<evidence type="ECO:0000313" key="1">
    <source>
        <dbReference type="EMBL" id="LAA15142.1"/>
    </source>
</evidence>
<dbReference type="OrthoDB" id="6423392at2759"/>
<organism evidence="1">
    <name type="scientific">Parasteatoda tepidariorum</name>
    <name type="common">Common house spider</name>
    <name type="synonym">Achaearanea tepidariorum</name>
    <dbReference type="NCBI Taxonomy" id="114398"/>
    <lineage>
        <taxon>Eukaryota</taxon>
        <taxon>Metazoa</taxon>
        <taxon>Ecdysozoa</taxon>
        <taxon>Arthropoda</taxon>
        <taxon>Chelicerata</taxon>
        <taxon>Arachnida</taxon>
        <taxon>Araneae</taxon>
        <taxon>Araneomorphae</taxon>
        <taxon>Entelegynae</taxon>
        <taxon>Araneoidea</taxon>
        <taxon>Theridiidae</taxon>
        <taxon>Parasteatoda</taxon>
    </lineage>
</organism>
<dbReference type="EMBL" id="IAAA01099767">
    <property type="protein sequence ID" value="LAA15142.1"/>
    <property type="molecule type" value="mRNA"/>
</dbReference>